<reference evidence="3" key="1">
    <citation type="submission" date="2016-10" db="EMBL/GenBank/DDBJ databases">
        <authorList>
            <person name="Varghese N."/>
            <person name="Submissions S."/>
        </authorList>
    </citation>
    <scope>NUCLEOTIDE SEQUENCE [LARGE SCALE GENOMIC DNA]</scope>
    <source>
        <strain evidence="3">DSM 25811 / CCM 8410 / LMG 26954 / E90</strain>
    </source>
</reference>
<dbReference type="STRING" id="1285928.SAMN04487894_10832"/>
<dbReference type="EMBL" id="FMZO01000008">
    <property type="protein sequence ID" value="SDD32513.1"/>
    <property type="molecule type" value="Genomic_DNA"/>
</dbReference>
<dbReference type="Proteomes" id="UP000198757">
    <property type="component" value="Unassembled WGS sequence"/>
</dbReference>
<sequence>MKFIFNKTILCVTLFCYSFGLLTAQTNKKYSKEVEIKIQQVEQNLASWVEIENTPKWNLQERMNYYKIKGISIAVIRDYKIDWDF</sequence>
<name>A0A1G6TTT5_NIADE</name>
<keyword evidence="1" id="KW-0732">Signal</keyword>
<proteinExistence type="predicted"/>
<accession>A0A1G6TTT5</accession>
<protein>
    <submittedName>
        <fullName evidence="2">Uncharacterized protein</fullName>
    </submittedName>
</protein>
<dbReference type="RefSeq" id="WP_090390899.1">
    <property type="nucleotide sequence ID" value="NZ_FMZO01000008.1"/>
</dbReference>
<dbReference type="AlphaFoldDB" id="A0A1G6TTT5"/>
<organism evidence="2 3">
    <name type="scientific">Niabella drilacis (strain DSM 25811 / CCM 8410 / CCUG 62505 / LMG 26954 / E90)</name>
    <dbReference type="NCBI Taxonomy" id="1285928"/>
    <lineage>
        <taxon>Bacteria</taxon>
        <taxon>Pseudomonadati</taxon>
        <taxon>Bacteroidota</taxon>
        <taxon>Chitinophagia</taxon>
        <taxon>Chitinophagales</taxon>
        <taxon>Chitinophagaceae</taxon>
        <taxon>Niabella</taxon>
    </lineage>
</organism>
<keyword evidence="3" id="KW-1185">Reference proteome</keyword>
<feature type="chain" id="PRO_5011649079" evidence="1">
    <location>
        <begin position="24"/>
        <end position="85"/>
    </location>
</feature>
<evidence type="ECO:0000256" key="1">
    <source>
        <dbReference type="SAM" id="SignalP"/>
    </source>
</evidence>
<feature type="signal peptide" evidence="1">
    <location>
        <begin position="1"/>
        <end position="23"/>
    </location>
</feature>
<dbReference type="OrthoDB" id="9797709at2"/>
<evidence type="ECO:0000313" key="3">
    <source>
        <dbReference type="Proteomes" id="UP000198757"/>
    </source>
</evidence>
<gene>
    <name evidence="2" type="ORF">SAMN04487894_10832</name>
</gene>
<evidence type="ECO:0000313" key="2">
    <source>
        <dbReference type="EMBL" id="SDD32513.1"/>
    </source>
</evidence>